<evidence type="ECO:0000313" key="3">
    <source>
        <dbReference type="Proteomes" id="UP001199795"/>
    </source>
</evidence>
<reference evidence="2" key="1">
    <citation type="submission" date="2022-01" db="EMBL/GenBank/DDBJ databases">
        <title>Draft genome sequence of Sabulilitoribacter arenilitoris KCTC 52401.</title>
        <authorList>
            <person name="Oh J.-S."/>
        </authorList>
    </citation>
    <scope>NUCLEOTIDE SEQUENCE</scope>
    <source>
        <strain evidence="2">HMF6543</strain>
    </source>
</reference>
<organism evidence="2 3">
    <name type="scientific">Wocania arenilitoris</name>
    <dbReference type="NCBI Taxonomy" id="2044858"/>
    <lineage>
        <taxon>Bacteria</taxon>
        <taxon>Pseudomonadati</taxon>
        <taxon>Bacteroidota</taxon>
        <taxon>Flavobacteriia</taxon>
        <taxon>Flavobacteriales</taxon>
        <taxon>Flavobacteriaceae</taxon>
        <taxon>Wocania</taxon>
    </lineage>
</organism>
<dbReference type="EMBL" id="JAKKDU010000005">
    <property type="protein sequence ID" value="MCF7567805.1"/>
    <property type="molecule type" value="Genomic_DNA"/>
</dbReference>
<feature type="coiled-coil region" evidence="1">
    <location>
        <begin position="4"/>
        <end position="31"/>
    </location>
</feature>
<gene>
    <name evidence="2" type="ORF">L3X37_05430</name>
</gene>
<dbReference type="AlphaFoldDB" id="A0AAE3JP18"/>
<sequence length="145" mass="17072">MFGIETSKDKLLQLKNNYSELKKEALNISLAEKACDDAWHLIDWVWADEKQKDSTLTKENFRIKVYRECPEMKILHDLVNSFKHRNLTNPKVYIKETKISPGTFDSSFSKEFDISRLEIHYGDNSNIDLDDLVEIAINYWDNLIK</sequence>
<evidence type="ECO:0000256" key="1">
    <source>
        <dbReference type="SAM" id="Coils"/>
    </source>
</evidence>
<keyword evidence="1" id="KW-0175">Coiled coil</keyword>
<name>A0AAE3JP18_9FLAO</name>
<comment type="caution">
    <text evidence="2">The sequence shown here is derived from an EMBL/GenBank/DDBJ whole genome shotgun (WGS) entry which is preliminary data.</text>
</comment>
<keyword evidence="3" id="KW-1185">Reference proteome</keyword>
<dbReference type="RefSeq" id="WP_237239156.1">
    <property type="nucleotide sequence ID" value="NZ_JAKKDU010000005.1"/>
</dbReference>
<protein>
    <submittedName>
        <fullName evidence="2">Uncharacterized protein</fullName>
    </submittedName>
</protein>
<dbReference type="Proteomes" id="UP001199795">
    <property type="component" value="Unassembled WGS sequence"/>
</dbReference>
<evidence type="ECO:0000313" key="2">
    <source>
        <dbReference type="EMBL" id="MCF7567805.1"/>
    </source>
</evidence>
<proteinExistence type="predicted"/>
<accession>A0AAE3JP18</accession>